<dbReference type="GO" id="GO:0009254">
    <property type="term" value="P:peptidoglycan turnover"/>
    <property type="evidence" value="ECO:0007669"/>
    <property type="project" value="UniProtKB-UniRule"/>
</dbReference>
<dbReference type="STRING" id="45068.Llon_1510"/>
<dbReference type="UniPathway" id="UPA00544"/>
<accession>A0A0W0VKK1</accession>
<dbReference type="Gene3D" id="3.30.420.40">
    <property type="match status" value="2"/>
</dbReference>
<dbReference type="InterPro" id="IPR043129">
    <property type="entry name" value="ATPase_NBD"/>
</dbReference>
<dbReference type="GO" id="GO:0097175">
    <property type="term" value="P:1,6-anhydro-N-acetyl-beta-muramic acid catabolic process"/>
    <property type="evidence" value="ECO:0007669"/>
    <property type="project" value="UniProtKB-UniRule"/>
</dbReference>
<comment type="pathway">
    <text evidence="1">Amino-sugar metabolism; 1,6-anhydro-N-acetylmuramate degradation.</text>
</comment>
<evidence type="ECO:0000313" key="2">
    <source>
        <dbReference type="EMBL" id="KTD20624.1"/>
    </source>
</evidence>
<dbReference type="PANTHER" id="PTHR30605">
    <property type="entry name" value="ANHYDRO-N-ACETYLMURAMIC ACID KINASE"/>
    <property type="match status" value="1"/>
</dbReference>
<comment type="caution">
    <text evidence="2">The sequence shown here is derived from an EMBL/GenBank/DDBJ whole genome shotgun (WGS) entry which is preliminary data.</text>
</comment>
<dbReference type="SUPFAM" id="SSF53067">
    <property type="entry name" value="Actin-like ATPase domain"/>
    <property type="match status" value="1"/>
</dbReference>
<dbReference type="Pfam" id="PF03702">
    <property type="entry name" value="AnmK"/>
    <property type="match status" value="1"/>
</dbReference>
<dbReference type="GO" id="GO:0016773">
    <property type="term" value="F:phosphotransferase activity, alcohol group as acceptor"/>
    <property type="evidence" value="ECO:0007669"/>
    <property type="project" value="UniProtKB-UniRule"/>
</dbReference>
<dbReference type="UniPathway" id="UPA00343"/>
<dbReference type="PANTHER" id="PTHR30605:SF0">
    <property type="entry name" value="ANHYDRO-N-ACETYLMURAMIC ACID KINASE"/>
    <property type="match status" value="1"/>
</dbReference>
<keyword evidence="1" id="KW-0808">Transferase</keyword>
<keyword evidence="3" id="KW-1185">Reference proteome</keyword>
<dbReference type="GO" id="GO:0016301">
    <property type="term" value="F:kinase activity"/>
    <property type="evidence" value="ECO:0007669"/>
    <property type="project" value="UniProtKB-KW"/>
</dbReference>
<comment type="pathway">
    <text evidence="1">Cell wall biogenesis; peptidoglycan recycling.</text>
</comment>
<protein>
    <recommendedName>
        <fullName evidence="1">Anhydro-N-acetylmuramic acid kinase</fullName>
        <ecNumber evidence="1">2.7.1.170</ecNumber>
    </recommendedName>
    <alternativeName>
        <fullName evidence="1">AnhMurNAc kinase</fullName>
    </alternativeName>
</protein>
<proteinExistence type="inferred from homology"/>
<evidence type="ECO:0000313" key="3">
    <source>
        <dbReference type="Proteomes" id="UP000054997"/>
    </source>
</evidence>
<evidence type="ECO:0000256" key="1">
    <source>
        <dbReference type="HAMAP-Rule" id="MF_01270"/>
    </source>
</evidence>
<dbReference type="GO" id="GO:0005524">
    <property type="term" value="F:ATP binding"/>
    <property type="evidence" value="ECO:0007669"/>
    <property type="project" value="UniProtKB-UniRule"/>
</dbReference>
<dbReference type="EMBL" id="LNYK01000019">
    <property type="protein sequence ID" value="KTD20624.1"/>
    <property type="molecule type" value="Genomic_DNA"/>
</dbReference>
<dbReference type="CDD" id="cd24050">
    <property type="entry name" value="ASKHA_NBD_ANMK"/>
    <property type="match status" value="1"/>
</dbReference>
<feature type="binding site" evidence="1">
    <location>
        <begin position="11"/>
        <end position="18"/>
    </location>
    <ligand>
        <name>ATP</name>
        <dbReference type="ChEBI" id="CHEBI:30616"/>
    </ligand>
</feature>
<comment type="catalytic activity">
    <reaction evidence="1">
        <text>1,6-anhydro-N-acetyl-beta-muramate + ATP + H2O = N-acetyl-D-muramate 6-phosphate + ADP + H(+)</text>
        <dbReference type="Rhea" id="RHEA:24952"/>
        <dbReference type="ChEBI" id="CHEBI:15377"/>
        <dbReference type="ChEBI" id="CHEBI:15378"/>
        <dbReference type="ChEBI" id="CHEBI:30616"/>
        <dbReference type="ChEBI" id="CHEBI:58690"/>
        <dbReference type="ChEBI" id="CHEBI:58722"/>
        <dbReference type="ChEBI" id="CHEBI:456216"/>
        <dbReference type="EC" id="2.7.1.170"/>
    </reaction>
</comment>
<dbReference type="HAMAP" id="MF_01270">
    <property type="entry name" value="AnhMurNAc_kinase"/>
    <property type="match status" value="1"/>
</dbReference>
<dbReference type="PATRIC" id="fig|45068.5.peg.1639"/>
<comment type="similarity">
    <text evidence="1">Belongs to the anhydro-N-acetylmuramic acid kinase family.</text>
</comment>
<keyword evidence="1" id="KW-0067">ATP-binding</keyword>
<keyword evidence="1" id="KW-0119">Carbohydrate metabolism</keyword>
<sequence length="374" mass="40857">MMNLYIGLMSGTSMDGIDAALVNIDNNQLILGMTHAYSENVLQFLHELSDQKNPSLSALYELNAMIGREFAAAANQLRVSADVDKNQIIAIGSHGQTVRHEPKSNFAYTVQLGCGHTIAELTGLTVVADFRTRDLINGGQGAPLAPIYHQELFKTFNHPLAVVNIGGIANVSFINDQGFATSGYDTGPGNCLMDKWVKKHLGNDYDKNGEWAKTGSSISRLLEAMLGDPYFERKPPKSLGKEYFSDLWLETYLTEPHKHEDVQATLLALTAKTISDEIRRHPLNPQTVILCGGGAHNQALREELCNLLPKRQIATTDVIGVNPDHVEAMMMAWLAHKTITRTPLDLSQITGAAKSAILGVIYPPGIDKINSLAV</sequence>
<dbReference type="EC" id="2.7.1.170" evidence="1"/>
<organism evidence="2 3">
    <name type="scientific">Legionella londiniensis</name>
    <dbReference type="NCBI Taxonomy" id="45068"/>
    <lineage>
        <taxon>Bacteria</taxon>
        <taxon>Pseudomonadati</taxon>
        <taxon>Pseudomonadota</taxon>
        <taxon>Gammaproteobacteria</taxon>
        <taxon>Legionellales</taxon>
        <taxon>Legionellaceae</taxon>
        <taxon>Legionella</taxon>
    </lineage>
</organism>
<dbReference type="NCBIfam" id="NF007139">
    <property type="entry name" value="PRK09585.1-3"/>
    <property type="match status" value="1"/>
</dbReference>
<name>A0A0W0VKK1_9GAMM</name>
<dbReference type="AlphaFoldDB" id="A0A0W0VKK1"/>
<reference evidence="2 3" key="1">
    <citation type="submission" date="2015-11" db="EMBL/GenBank/DDBJ databases">
        <title>Genomic analysis of 38 Legionella species identifies large and diverse effector repertoires.</title>
        <authorList>
            <person name="Burstein D."/>
            <person name="Amaro F."/>
            <person name="Zusman T."/>
            <person name="Lifshitz Z."/>
            <person name="Cohen O."/>
            <person name="Gilbert J.A."/>
            <person name="Pupko T."/>
            <person name="Shuman H.A."/>
            <person name="Segal G."/>
        </authorList>
    </citation>
    <scope>NUCLEOTIDE SEQUENCE [LARGE SCALE GENOMIC DNA]</scope>
    <source>
        <strain evidence="2 3">ATCC 49505</strain>
    </source>
</reference>
<dbReference type="GO" id="GO:0006040">
    <property type="term" value="P:amino sugar metabolic process"/>
    <property type="evidence" value="ECO:0007669"/>
    <property type="project" value="InterPro"/>
</dbReference>
<comment type="function">
    <text evidence="1">Catalyzes the specific phosphorylation of 1,6-anhydro-N-acetylmuramic acid (anhMurNAc) with the simultaneous cleavage of the 1,6-anhydro ring, generating MurNAc-6-P. Is required for the utilization of anhMurNAc either imported from the medium or derived from its own cell wall murein, and thus plays a role in cell wall recycling.</text>
</comment>
<dbReference type="Proteomes" id="UP000054997">
    <property type="component" value="Unassembled WGS sequence"/>
</dbReference>
<keyword evidence="1 2" id="KW-0418">Kinase</keyword>
<dbReference type="InterPro" id="IPR005338">
    <property type="entry name" value="Anhydro_N_Ac-Mur_kinase"/>
</dbReference>
<keyword evidence="1" id="KW-0547">Nucleotide-binding</keyword>
<gene>
    <name evidence="1 2" type="primary">anmK</name>
    <name evidence="2" type="ORF">Llon_1510</name>
</gene>